<proteinExistence type="inferred from homology"/>
<gene>
    <name evidence="7" type="ORF">CKF48_03795</name>
</gene>
<feature type="transmembrane region" description="Helical" evidence="6">
    <location>
        <begin position="187"/>
        <end position="207"/>
    </location>
</feature>
<feature type="transmembrane region" description="Helical" evidence="6">
    <location>
        <begin position="94"/>
        <end position="114"/>
    </location>
</feature>
<organism evidence="7 8">
    <name type="scientific">Cytobacillus kochii</name>
    <dbReference type="NCBI Taxonomy" id="859143"/>
    <lineage>
        <taxon>Bacteria</taxon>
        <taxon>Bacillati</taxon>
        <taxon>Bacillota</taxon>
        <taxon>Bacilli</taxon>
        <taxon>Bacillales</taxon>
        <taxon>Bacillaceae</taxon>
        <taxon>Cytobacillus</taxon>
    </lineage>
</organism>
<dbReference type="KEGG" id="bko:CKF48_03795"/>
<dbReference type="GO" id="GO:0005886">
    <property type="term" value="C:plasma membrane"/>
    <property type="evidence" value="ECO:0007669"/>
    <property type="project" value="TreeGrafter"/>
</dbReference>
<dbReference type="Proteomes" id="UP000215137">
    <property type="component" value="Chromosome"/>
</dbReference>
<evidence type="ECO:0000256" key="1">
    <source>
        <dbReference type="ARBA" id="ARBA00004141"/>
    </source>
</evidence>
<evidence type="ECO:0000313" key="7">
    <source>
        <dbReference type="EMBL" id="ASV66520.1"/>
    </source>
</evidence>
<evidence type="ECO:0000256" key="6">
    <source>
        <dbReference type="RuleBase" id="RU004379"/>
    </source>
</evidence>
<dbReference type="OrthoDB" id="9793828at2"/>
<keyword evidence="5 6" id="KW-0472">Membrane</keyword>
<dbReference type="EMBL" id="CP022983">
    <property type="protein sequence ID" value="ASV66520.1"/>
    <property type="molecule type" value="Genomic_DNA"/>
</dbReference>
<feature type="transmembrane region" description="Helical" evidence="6">
    <location>
        <begin position="149"/>
        <end position="167"/>
    </location>
</feature>
<accession>A0A248TEI0</accession>
<keyword evidence="8" id="KW-1185">Reference proteome</keyword>
<dbReference type="Pfam" id="PF01027">
    <property type="entry name" value="Bax1-I"/>
    <property type="match status" value="1"/>
</dbReference>
<evidence type="ECO:0000256" key="5">
    <source>
        <dbReference type="ARBA" id="ARBA00023136"/>
    </source>
</evidence>
<feature type="transmembrane region" description="Helical" evidence="6">
    <location>
        <begin position="121"/>
        <end position="143"/>
    </location>
</feature>
<evidence type="ECO:0000256" key="3">
    <source>
        <dbReference type="ARBA" id="ARBA00022692"/>
    </source>
</evidence>
<feature type="transmembrane region" description="Helical" evidence="6">
    <location>
        <begin position="38"/>
        <end position="56"/>
    </location>
</feature>
<dbReference type="PANTHER" id="PTHR23291:SF50">
    <property type="entry name" value="PROTEIN LIFEGUARD 4"/>
    <property type="match status" value="1"/>
</dbReference>
<keyword evidence="3 6" id="KW-0812">Transmembrane</keyword>
<comment type="subcellular location">
    <subcellularLocation>
        <location evidence="1">Membrane</location>
        <topology evidence="1">Multi-pass membrane protein</topology>
    </subcellularLocation>
</comment>
<evidence type="ECO:0000313" key="8">
    <source>
        <dbReference type="Proteomes" id="UP000215137"/>
    </source>
</evidence>
<comment type="similarity">
    <text evidence="2 6">Belongs to the BI1 family.</text>
</comment>
<feature type="transmembrane region" description="Helical" evidence="6">
    <location>
        <begin position="12"/>
        <end position="32"/>
    </location>
</feature>
<dbReference type="InterPro" id="IPR006214">
    <property type="entry name" value="Bax_inhibitor_1-related"/>
</dbReference>
<evidence type="ECO:0000256" key="2">
    <source>
        <dbReference type="ARBA" id="ARBA00010350"/>
    </source>
</evidence>
<evidence type="ECO:0008006" key="9">
    <source>
        <dbReference type="Google" id="ProtNLM"/>
    </source>
</evidence>
<sequence>MPSSIQKQYFRRVIIIFMISLAIATIGVFLGTVVPSQYFLPIKIIEVIMLIIAFFLRRKKGISYFFLFLFTFISGLSIYPILHQYVSSIGMQTILMTLIATTIIFIFIASYATITKKDFSFLGGILSIALLAFIIIAIIRIFWPLDDTSLLIYSFIGVLIFSGYILYDFNRLKKYGIKKRQIPTYTLNLYLDFINLFLNLLRLIGLLKDRK</sequence>
<evidence type="ECO:0000256" key="4">
    <source>
        <dbReference type="ARBA" id="ARBA00022989"/>
    </source>
</evidence>
<protein>
    <recommendedName>
        <fullName evidence="9">BAX inhibitor (BI)-1/YccA family protein</fullName>
    </recommendedName>
</protein>
<dbReference type="PANTHER" id="PTHR23291">
    <property type="entry name" value="BAX INHIBITOR-RELATED"/>
    <property type="match status" value="1"/>
</dbReference>
<keyword evidence="4 6" id="KW-1133">Transmembrane helix</keyword>
<name>A0A248TEI0_9BACI</name>
<dbReference type="AlphaFoldDB" id="A0A248TEI0"/>
<reference evidence="7 8" key="1">
    <citation type="submission" date="2017-08" db="EMBL/GenBank/DDBJ databases">
        <title>Complete Genome Sequence of Bacillus kochii Oregon-R-modENCODE STRAIN BDGP4, isolated from Drosophila melanogaster gut.</title>
        <authorList>
            <person name="Wan K.H."/>
            <person name="Yu C."/>
            <person name="Park S."/>
            <person name="Hammonds A.S."/>
            <person name="Booth B.W."/>
            <person name="Celniker S.E."/>
        </authorList>
    </citation>
    <scope>NUCLEOTIDE SEQUENCE [LARGE SCALE GENOMIC DNA]</scope>
    <source>
        <strain evidence="7 8">BDGP4</strain>
    </source>
</reference>
<feature type="transmembrane region" description="Helical" evidence="6">
    <location>
        <begin position="63"/>
        <end position="82"/>
    </location>
</feature>
<dbReference type="RefSeq" id="WP_095370095.1">
    <property type="nucleotide sequence ID" value="NZ_CP022983.1"/>
</dbReference>